<dbReference type="EMBL" id="CAJHIA010000002">
    <property type="protein sequence ID" value="CAD6439743.1"/>
    <property type="molecule type" value="Genomic_DNA"/>
</dbReference>
<keyword evidence="2" id="KW-1185">Reference proteome</keyword>
<comment type="caution">
    <text evidence="1">The sequence shown here is derived from an EMBL/GenBank/DDBJ whole genome shotgun (WGS) entry which is preliminary data.</text>
</comment>
<reference evidence="1" key="1">
    <citation type="submission" date="2020-10" db="EMBL/GenBank/DDBJ databases">
        <authorList>
            <person name="Kusch S."/>
        </authorList>
    </citation>
    <scope>NUCLEOTIDE SEQUENCE</scope>
    <source>
        <strain evidence="1">SwB9</strain>
    </source>
</reference>
<name>A0A8H2ZN39_9HELO</name>
<accession>A0A8H2ZN39</accession>
<proteinExistence type="predicted"/>
<organism evidence="1 2">
    <name type="scientific">Sclerotinia trifoliorum</name>
    <dbReference type="NCBI Taxonomy" id="28548"/>
    <lineage>
        <taxon>Eukaryota</taxon>
        <taxon>Fungi</taxon>
        <taxon>Dikarya</taxon>
        <taxon>Ascomycota</taxon>
        <taxon>Pezizomycotina</taxon>
        <taxon>Leotiomycetes</taxon>
        <taxon>Helotiales</taxon>
        <taxon>Sclerotiniaceae</taxon>
        <taxon>Sclerotinia</taxon>
    </lineage>
</organism>
<protein>
    <submittedName>
        <fullName evidence="1">765092d3-2993-4822-bfec-7756b62f6049</fullName>
    </submittedName>
</protein>
<evidence type="ECO:0000313" key="2">
    <source>
        <dbReference type="Proteomes" id="UP000624404"/>
    </source>
</evidence>
<dbReference type="Proteomes" id="UP000624404">
    <property type="component" value="Unassembled WGS sequence"/>
</dbReference>
<sequence length="174" mass="19743">MSNRSVPNPPVILNYDGHGDEVLPMVWDVYLCGCAISRPKDLTDAPGRPKYKLKGDLCPLRDCAPCKYATEFLSEALNIYRERYMDVLIRDLKHKWEIAKGEDAFVDGDNPPPVKTPFWLLTSIWDQTTLKEFHDGIHDEDVSRGFFLSEVGSRPEDLSSGELESDWISKAVVL</sequence>
<dbReference type="AlphaFoldDB" id="A0A8H2ZN39"/>
<dbReference type="OrthoDB" id="3531947at2759"/>
<evidence type="ECO:0000313" key="1">
    <source>
        <dbReference type="EMBL" id="CAD6439743.1"/>
    </source>
</evidence>
<gene>
    <name evidence="1" type="ORF">SCLTRI_LOCUS385</name>
</gene>